<organism evidence="3 4">
    <name type="scientific">Fusarium vanettenii (strain ATCC MYA-4622 / CBS 123669 / FGSC 9596 / NRRL 45880 / 77-13-4)</name>
    <name type="common">Fusarium solani subsp. pisi</name>
    <dbReference type="NCBI Taxonomy" id="660122"/>
    <lineage>
        <taxon>Eukaryota</taxon>
        <taxon>Fungi</taxon>
        <taxon>Dikarya</taxon>
        <taxon>Ascomycota</taxon>
        <taxon>Pezizomycotina</taxon>
        <taxon>Sordariomycetes</taxon>
        <taxon>Hypocreomycetidae</taxon>
        <taxon>Hypocreales</taxon>
        <taxon>Nectriaceae</taxon>
        <taxon>Fusarium</taxon>
        <taxon>Fusarium solani species complex</taxon>
        <taxon>Fusarium vanettenii</taxon>
    </lineage>
</organism>
<gene>
    <name evidence="3" type="ORF">NECHADRAFT_82397</name>
</gene>
<feature type="transmembrane region" description="Helical" evidence="2">
    <location>
        <begin position="146"/>
        <end position="170"/>
    </location>
</feature>
<feature type="compositionally biased region" description="Basic and acidic residues" evidence="1">
    <location>
        <begin position="593"/>
        <end position="610"/>
    </location>
</feature>
<proteinExistence type="predicted"/>
<feature type="transmembrane region" description="Helical" evidence="2">
    <location>
        <begin position="493"/>
        <end position="513"/>
    </location>
</feature>
<dbReference type="KEGG" id="nhe:NECHADRAFT_82397"/>
<feature type="transmembrane region" description="Helical" evidence="2">
    <location>
        <begin position="91"/>
        <end position="109"/>
    </location>
</feature>
<reference evidence="3 4" key="1">
    <citation type="journal article" date="2009" name="PLoS Genet.">
        <title>The genome of Nectria haematococca: contribution of supernumerary chromosomes to gene expansion.</title>
        <authorList>
            <person name="Coleman J.J."/>
            <person name="Rounsley S.D."/>
            <person name="Rodriguez-Carres M."/>
            <person name="Kuo A."/>
            <person name="Wasmann C.C."/>
            <person name="Grimwood J."/>
            <person name="Schmutz J."/>
            <person name="Taga M."/>
            <person name="White G.J."/>
            <person name="Zhou S."/>
            <person name="Schwartz D.C."/>
            <person name="Freitag M."/>
            <person name="Ma L.J."/>
            <person name="Danchin E.G."/>
            <person name="Henrissat B."/>
            <person name="Coutinho P.M."/>
            <person name="Nelson D.R."/>
            <person name="Straney D."/>
            <person name="Napoli C.A."/>
            <person name="Barker B.M."/>
            <person name="Gribskov M."/>
            <person name="Rep M."/>
            <person name="Kroken S."/>
            <person name="Molnar I."/>
            <person name="Rensing C."/>
            <person name="Kennell J.C."/>
            <person name="Zamora J."/>
            <person name="Farman M.L."/>
            <person name="Selker E.U."/>
            <person name="Salamov A."/>
            <person name="Shapiro H."/>
            <person name="Pangilinan J."/>
            <person name="Lindquist E."/>
            <person name="Lamers C."/>
            <person name="Grigoriev I.V."/>
            <person name="Geiser D.M."/>
            <person name="Covert S.F."/>
            <person name="Temporini E."/>
            <person name="Vanetten H.D."/>
        </authorList>
    </citation>
    <scope>NUCLEOTIDE SEQUENCE [LARGE SCALE GENOMIC DNA]</scope>
    <source>
        <strain evidence="4">ATCC MYA-4622 / CBS 123669 / FGSC 9596 / NRRL 45880 / 77-13-4</strain>
    </source>
</reference>
<dbReference type="AlphaFoldDB" id="C7ZMJ4"/>
<feature type="transmembrane region" description="Helical" evidence="2">
    <location>
        <begin position="559"/>
        <end position="577"/>
    </location>
</feature>
<protein>
    <recommendedName>
        <fullName evidence="5">Low temperature requirement A</fullName>
    </recommendedName>
</protein>
<keyword evidence="4" id="KW-1185">Reference proteome</keyword>
<dbReference type="OrthoDB" id="3177213at2759"/>
<dbReference type="PANTHER" id="PTHR42101:SF1">
    <property type="entry name" value="LOW TEMPERATURE REQUIREMENT A"/>
    <property type="match status" value="1"/>
</dbReference>
<evidence type="ECO:0000256" key="1">
    <source>
        <dbReference type="SAM" id="MobiDB-lite"/>
    </source>
</evidence>
<dbReference type="eggNOG" id="ENOG502RYB9">
    <property type="taxonomic scope" value="Eukaryota"/>
</dbReference>
<dbReference type="PANTHER" id="PTHR42101">
    <property type="entry name" value="CHROMOSOME 16, WHOLE GENOME SHOTGUN SEQUENCE"/>
    <property type="match status" value="1"/>
</dbReference>
<feature type="transmembrane region" description="Helical" evidence="2">
    <location>
        <begin position="286"/>
        <end position="305"/>
    </location>
</feature>
<evidence type="ECO:0000313" key="3">
    <source>
        <dbReference type="EMBL" id="EEU34761.1"/>
    </source>
</evidence>
<feature type="transmembrane region" description="Helical" evidence="2">
    <location>
        <begin position="182"/>
        <end position="201"/>
    </location>
</feature>
<dbReference type="EMBL" id="GG698953">
    <property type="protein sequence ID" value="EEU34761.1"/>
    <property type="molecule type" value="Genomic_DNA"/>
</dbReference>
<dbReference type="RefSeq" id="XP_003040474.1">
    <property type="nucleotide sequence ID" value="XM_003040428.1"/>
</dbReference>
<dbReference type="InterPro" id="IPR010640">
    <property type="entry name" value="Low_temperature_requirement_A"/>
</dbReference>
<dbReference type="HOGENOM" id="CLU_016136_1_0_1"/>
<keyword evidence="2" id="KW-0812">Transmembrane</keyword>
<feature type="transmembrane region" description="Helical" evidence="2">
    <location>
        <begin position="525"/>
        <end position="547"/>
    </location>
</feature>
<dbReference type="VEuPathDB" id="FungiDB:NECHADRAFT_82397"/>
<evidence type="ECO:0000313" key="4">
    <source>
        <dbReference type="Proteomes" id="UP000005206"/>
    </source>
</evidence>
<feature type="transmembrane region" description="Helical" evidence="2">
    <location>
        <begin position="213"/>
        <end position="235"/>
    </location>
</feature>
<evidence type="ECO:0008006" key="5">
    <source>
        <dbReference type="Google" id="ProtNLM"/>
    </source>
</evidence>
<feature type="transmembrane region" description="Helical" evidence="2">
    <location>
        <begin position="121"/>
        <end position="140"/>
    </location>
</feature>
<dbReference type="OMA" id="HKTKYEF"/>
<dbReference type="Proteomes" id="UP000005206">
    <property type="component" value="Chromosome 7"/>
</dbReference>
<feature type="region of interest" description="Disordered" evidence="1">
    <location>
        <begin position="582"/>
        <end position="610"/>
    </location>
</feature>
<feature type="transmembrane region" description="Helical" evidence="2">
    <location>
        <begin position="247"/>
        <end position="266"/>
    </location>
</feature>
<keyword evidence="2" id="KW-1133">Transmembrane helix</keyword>
<evidence type="ECO:0000256" key="2">
    <source>
        <dbReference type="SAM" id="Phobius"/>
    </source>
</evidence>
<dbReference type="GeneID" id="9678920"/>
<name>C7ZMJ4_FUSV7</name>
<sequence>MGHSGGAGIVSATTAPVHGDGSGLKLVSGPDTDYQQAQSHDEEEPVIQFPKRESAAPVELFYDLWFVANLNVFTTLHPITDVTNLGSFIKYFLLLWITWLATTVFDVRFGQDNVFERVARAAHLTVMIGFSAGGVSFSQTKQLQPIFKVMSLCLMCSRFVLAIQYGVVLYQARHNRRSRNNLALSVLLHLVPAFIYMGATIAMAKGSKAEIDYLWWAVALAELAAIMAHATFSKTVSFSGTHLTERLNLLTLIVIGEGIIILAKTITKIVQYTYLKDPTTSWSSALFGLIACGAAILYFTFQLYFDWMDHHSHMSPIKTAIWTVLHLPYHIAVVLTVEGSGQWITWRRTMEAIREAIFSLENGFFKAATAGMDGLGMSEAVAAALTKTYDTYTFSAKTVDTMNQELAKIPDFPDSYWESFDIDRFSNNPTANDTAITKIMATLEGSLINGVFTTYGLTTSSKAKTQAEAAGKTDKFRGEEAAMEAVGERLVMILAYVFVAGGAVLLLLSLMHLMQKPKGWSVFQFIRLGLLTICGAALCLIAIVSTNDNITQNMMQHPWTLPIIALVYLLALVGTHLPTPGGMKTSHSSQMEMGEHNKPSDTARSSPYHD</sequence>
<dbReference type="STRING" id="660122.C7ZMJ4"/>
<dbReference type="InParanoid" id="C7ZMJ4"/>
<keyword evidence="2" id="KW-0472">Membrane</keyword>
<accession>C7ZMJ4</accession>
<dbReference type="Pfam" id="PF06772">
    <property type="entry name" value="LtrA"/>
    <property type="match status" value="1"/>
</dbReference>